<gene>
    <name evidence="2" type="ORF">GCM10009710_08950</name>
</gene>
<evidence type="ECO:0000313" key="2">
    <source>
        <dbReference type="EMBL" id="GAA1730558.1"/>
    </source>
</evidence>
<proteinExistence type="predicted"/>
<evidence type="ECO:0000313" key="3">
    <source>
        <dbReference type="Proteomes" id="UP001501057"/>
    </source>
</evidence>
<name>A0ABP4VN37_9ACTN</name>
<keyword evidence="1" id="KW-1133">Transmembrane helix</keyword>
<dbReference type="EMBL" id="BAAAME010000002">
    <property type="protein sequence ID" value="GAA1730558.1"/>
    <property type="molecule type" value="Genomic_DNA"/>
</dbReference>
<keyword evidence="1" id="KW-0812">Transmembrane</keyword>
<accession>A0ABP4VN37</accession>
<feature type="transmembrane region" description="Helical" evidence="1">
    <location>
        <begin position="71"/>
        <end position="90"/>
    </location>
</feature>
<keyword evidence="1" id="KW-0472">Membrane</keyword>
<comment type="caution">
    <text evidence="2">The sequence shown here is derived from an EMBL/GenBank/DDBJ whole genome shotgun (WGS) entry which is preliminary data.</text>
</comment>
<feature type="transmembrane region" description="Helical" evidence="1">
    <location>
        <begin position="14"/>
        <end position="33"/>
    </location>
</feature>
<protein>
    <submittedName>
        <fullName evidence="2">Uncharacterized protein</fullName>
    </submittedName>
</protein>
<sequence>MALVNGAEGDGGSVTWFVIAFVAVFCVLFWLMFRYCGPFVRWLSRHVRLGRPGSRGFGDDTVETLIWKARLGLVIGFVVALAGIVGVFVLDL</sequence>
<organism evidence="2 3">
    <name type="scientific">Aeromicrobium alkaliterrae</name>
    <dbReference type="NCBI Taxonomy" id="302168"/>
    <lineage>
        <taxon>Bacteria</taxon>
        <taxon>Bacillati</taxon>
        <taxon>Actinomycetota</taxon>
        <taxon>Actinomycetes</taxon>
        <taxon>Propionibacteriales</taxon>
        <taxon>Nocardioidaceae</taxon>
        <taxon>Aeromicrobium</taxon>
    </lineage>
</organism>
<reference evidence="3" key="1">
    <citation type="journal article" date="2019" name="Int. J. Syst. Evol. Microbiol.">
        <title>The Global Catalogue of Microorganisms (GCM) 10K type strain sequencing project: providing services to taxonomists for standard genome sequencing and annotation.</title>
        <authorList>
            <consortium name="The Broad Institute Genomics Platform"/>
            <consortium name="The Broad Institute Genome Sequencing Center for Infectious Disease"/>
            <person name="Wu L."/>
            <person name="Ma J."/>
        </authorList>
    </citation>
    <scope>NUCLEOTIDE SEQUENCE [LARGE SCALE GENOMIC DNA]</scope>
    <source>
        <strain evidence="3">JCM 13518</strain>
    </source>
</reference>
<keyword evidence="3" id="KW-1185">Reference proteome</keyword>
<evidence type="ECO:0000256" key="1">
    <source>
        <dbReference type="SAM" id="Phobius"/>
    </source>
</evidence>
<dbReference type="Proteomes" id="UP001501057">
    <property type="component" value="Unassembled WGS sequence"/>
</dbReference>